<dbReference type="Gene3D" id="3.90.940.20">
    <property type="entry name" value="RPB5-like RNA polymerase subunit"/>
    <property type="match status" value="1"/>
</dbReference>
<organism evidence="2">
    <name type="scientific">marine sediment metagenome</name>
    <dbReference type="NCBI Taxonomy" id="412755"/>
    <lineage>
        <taxon>unclassified sequences</taxon>
        <taxon>metagenomes</taxon>
        <taxon>ecological metagenomes</taxon>
    </lineage>
</organism>
<dbReference type="SUPFAM" id="SSF55287">
    <property type="entry name" value="RPB5-like RNA polymerase subunit"/>
    <property type="match status" value="1"/>
</dbReference>
<dbReference type="EMBL" id="BARS01010578">
    <property type="protein sequence ID" value="GAF95141.1"/>
    <property type="molecule type" value="Genomic_DNA"/>
</dbReference>
<dbReference type="Pfam" id="PF01191">
    <property type="entry name" value="RNA_pol_Rpb5_C"/>
    <property type="match status" value="1"/>
</dbReference>
<gene>
    <name evidence="2" type="ORF">S01H1_19561</name>
</gene>
<dbReference type="AlphaFoldDB" id="X0U734"/>
<reference evidence="2" key="1">
    <citation type="journal article" date="2014" name="Front. Microbiol.">
        <title>High frequency of phylogenetically diverse reductive dehalogenase-homologous genes in deep subseafloor sedimentary metagenomes.</title>
        <authorList>
            <person name="Kawai M."/>
            <person name="Futagami T."/>
            <person name="Toyoda A."/>
            <person name="Takaki Y."/>
            <person name="Nishi S."/>
            <person name="Hori S."/>
            <person name="Arai W."/>
            <person name="Tsubouchi T."/>
            <person name="Morono Y."/>
            <person name="Uchiyama I."/>
            <person name="Ito T."/>
            <person name="Fujiyama A."/>
            <person name="Inagaki F."/>
            <person name="Takami H."/>
        </authorList>
    </citation>
    <scope>NUCLEOTIDE SEQUENCE</scope>
    <source>
        <strain evidence="2">Expedition CK06-06</strain>
    </source>
</reference>
<feature type="domain" description="RNA polymerase subunit H/Rpb5 C-terminal" evidence="1">
    <location>
        <begin position="10"/>
        <end position="66"/>
    </location>
</feature>
<sequence length="66" mass="7615">MPVKAEVEPIEHFLIPKHFIVSKEQAAEFLKKYNLGLDQLPKILASDQAISEFKPERNDIVKIVRN</sequence>
<dbReference type="GO" id="GO:0006351">
    <property type="term" value="P:DNA-templated transcription"/>
    <property type="evidence" value="ECO:0007669"/>
    <property type="project" value="InterPro"/>
</dbReference>
<comment type="caution">
    <text evidence="2">The sequence shown here is derived from an EMBL/GenBank/DDBJ whole genome shotgun (WGS) entry which is preliminary data.</text>
</comment>
<dbReference type="InterPro" id="IPR000783">
    <property type="entry name" value="RNA_pol_subH/Rpb5_C"/>
</dbReference>
<dbReference type="GO" id="GO:0003899">
    <property type="term" value="F:DNA-directed RNA polymerase activity"/>
    <property type="evidence" value="ECO:0007669"/>
    <property type="project" value="InterPro"/>
</dbReference>
<accession>X0U734</accession>
<evidence type="ECO:0000313" key="2">
    <source>
        <dbReference type="EMBL" id="GAF95141.1"/>
    </source>
</evidence>
<name>X0U734_9ZZZZ</name>
<dbReference type="InterPro" id="IPR035913">
    <property type="entry name" value="RPB5-like_sf"/>
</dbReference>
<protein>
    <recommendedName>
        <fullName evidence="1">RNA polymerase subunit H/Rpb5 C-terminal domain-containing protein</fullName>
    </recommendedName>
</protein>
<dbReference type="GO" id="GO:0003677">
    <property type="term" value="F:DNA binding"/>
    <property type="evidence" value="ECO:0007669"/>
    <property type="project" value="InterPro"/>
</dbReference>
<proteinExistence type="predicted"/>
<evidence type="ECO:0000259" key="1">
    <source>
        <dbReference type="Pfam" id="PF01191"/>
    </source>
</evidence>
<feature type="non-terminal residue" evidence="2">
    <location>
        <position position="66"/>
    </location>
</feature>